<evidence type="ECO:0000313" key="3">
    <source>
        <dbReference type="Proteomes" id="UP000242638"/>
    </source>
</evidence>
<dbReference type="AlphaFoldDB" id="A0A3P9N3X8"/>
<reference evidence="2" key="3">
    <citation type="submission" date="2025-09" db="UniProtKB">
        <authorList>
            <consortium name="Ensembl"/>
        </authorList>
    </citation>
    <scope>IDENTIFICATION</scope>
    <source>
        <strain evidence="2">Guanapo</strain>
    </source>
</reference>
<dbReference type="Pfam" id="PF16297">
    <property type="entry name" value="DUF4939"/>
    <property type="match status" value="1"/>
</dbReference>
<feature type="domain" description="DUF4939" evidence="1">
    <location>
        <begin position="29"/>
        <end position="110"/>
    </location>
</feature>
<dbReference type="Bgee" id="ENSPREG00000003041">
    <property type="expression patterns" value="Expressed in caudal fin"/>
</dbReference>
<dbReference type="OMA" id="ICDRTIH"/>
<sequence length="138" mass="15714">CCLPRQILRRLLAPDPPVRSMFSDVRPSPPEKFSGDVRKVKGFILQCNIIFNHSPQSFLHDSAKISYVLSLLTGRALEWAEARFSSASSYGCTFPEFLKELQQVFCQEAEKTSASHFRSYKQTCSLTSFIVEFRGEKI</sequence>
<name>A0A3P9N3X8_POERE</name>
<evidence type="ECO:0000313" key="2">
    <source>
        <dbReference type="Ensembl" id="ENSPREP00000004301.1"/>
    </source>
</evidence>
<dbReference type="InterPro" id="IPR032549">
    <property type="entry name" value="DUF4939"/>
</dbReference>
<reference evidence="3" key="1">
    <citation type="submission" date="2013-11" db="EMBL/GenBank/DDBJ databases">
        <title>The genomic landscape of the Guanapo guppy.</title>
        <authorList>
            <person name="Kuenstner A."/>
            <person name="Dreyer C."/>
        </authorList>
    </citation>
    <scope>NUCLEOTIDE SEQUENCE</scope>
    <source>
        <strain evidence="3">Guanapo</strain>
    </source>
</reference>
<accession>A0A3P9N3X8</accession>
<dbReference type="GeneTree" id="ENSGT00940000173342"/>
<organism evidence="2 3">
    <name type="scientific">Poecilia reticulata</name>
    <name type="common">Guppy</name>
    <name type="synonym">Acanthophacelus reticulatus</name>
    <dbReference type="NCBI Taxonomy" id="8081"/>
    <lineage>
        <taxon>Eukaryota</taxon>
        <taxon>Metazoa</taxon>
        <taxon>Chordata</taxon>
        <taxon>Craniata</taxon>
        <taxon>Vertebrata</taxon>
        <taxon>Euteleostomi</taxon>
        <taxon>Actinopterygii</taxon>
        <taxon>Neopterygii</taxon>
        <taxon>Teleostei</taxon>
        <taxon>Neoteleostei</taxon>
        <taxon>Acanthomorphata</taxon>
        <taxon>Ovalentaria</taxon>
        <taxon>Atherinomorphae</taxon>
        <taxon>Cyprinodontiformes</taxon>
        <taxon>Poeciliidae</taxon>
        <taxon>Poeciliinae</taxon>
        <taxon>Poecilia</taxon>
    </lineage>
</organism>
<reference evidence="2" key="2">
    <citation type="submission" date="2025-08" db="UniProtKB">
        <authorList>
            <consortium name="Ensembl"/>
        </authorList>
    </citation>
    <scope>IDENTIFICATION</scope>
    <source>
        <strain evidence="2">Guanapo</strain>
    </source>
</reference>
<dbReference type="Proteomes" id="UP000242638">
    <property type="component" value="Unassembled WGS sequence"/>
</dbReference>
<evidence type="ECO:0000259" key="1">
    <source>
        <dbReference type="Pfam" id="PF16297"/>
    </source>
</evidence>
<keyword evidence="3" id="KW-1185">Reference proteome</keyword>
<proteinExistence type="predicted"/>
<protein>
    <recommendedName>
        <fullName evidence="1">DUF4939 domain-containing protein</fullName>
    </recommendedName>
</protein>
<dbReference type="Ensembl" id="ENSPRET00000004361.1">
    <property type="protein sequence ID" value="ENSPREP00000004301.1"/>
    <property type="gene ID" value="ENSPREG00000003041.1"/>
</dbReference>